<dbReference type="WBParaSite" id="PSAMB.scaffold24size114047.g554.t1">
    <property type="protein sequence ID" value="PSAMB.scaffold24size114047.g554.t1"/>
    <property type="gene ID" value="PSAMB.scaffold24size114047.g554"/>
</dbReference>
<keyword evidence="1" id="KW-0472">Membrane</keyword>
<evidence type="ECO:0000313" key="3">
    <source>
        <dbReference type="WBParaSite" id="PSAMB.scaffold24size114047.g554.t1"/>
    </source>
</evidence>
<reference evidence="3" key="1">
    <citation type="submission" date="2022-11" db="UniProtKB">
        <authorList>
            <consortium name="WormBaseParasite"/>
        </authorList>
    </citation>
    <scope>IDENTIFICATION</scope>
</reference>
<keyword evidence="1" id="KW-0812">Transmembrane</keyword>
<feature type="transmembrane region" description="Helical" evidence="1">
    <location>
        <begin position="144"/>
        <end position="163"/>
    </location>
</feature>
<evidence type="ECO:0000313" key="2">
    <source>
        <dbReference type="Proteomes" id="UP000887566"/>
    </source>
</evidence>
<organism evidence="2 3">
    <name type="scientific">Plectus sambesii</name>
    <dbReference type="NCBI Taxonomy" id="2011161"/>
    <lineage>
        <taxon>Eukaryota</taxon>
        <taxon>Metazoa</taxon>
        <taxon>Ecdysozoa</taxon>
        <taxon>Nematoda</taxon>
        <taxon>Chromadorea</taxon>
        <taxon>Plectida</taxon>
        <taxon>Plectina</taxon>
        <taxon>Plectoidea</taxon>
        <taxon>Plectidae</taxon>
        <taxon>Plectus</taxon>
    </lineage>
</organism>
<accession>A0A914VW24</accession>
<keyword evidence="2" id="KW-1185">Reference proteome</keyword>
<feature type="transmembrane region" description="Helical" evidence="1">
    <location>
        <begin position="21"/>
        <end position="39"/>
    </location>
</feature>
<proteinExistence type="predicted"/>
<name>A0A914VW24_9BILA</name>
<evidence type="ECO:0000256" key="1">
    <source>
        <dbReference type="SAM" id="Phobius"/>
    </source>
</evidence>
<dbReference type="Proteomes" id="UP000887566">
    <property type="component" value="Unplaced"/>
</dbReference>
<keyword evidence="1" id="KW-1133">Transmembrane helix</keyword>
<protein>
    <submittedName>
        <fullName evidence="3">EGF-like domain-containing protein</fullName>
    </submittedName>
</protein>
<sequence>MDERGHRASKLGNIAVVQKSQMYRILAFVLFVSIANVVGNPKVRCVHGVWSVDNCVCKENYVGHRCQRKMHCSSFMRNSDGSCVACEKYWEGPNCDSITCISEFGTPTKDLLMCQCTGPAKGDHCELLDTDDIYLHYNQKMEKWGPIGALAIIPMVACLVLCNRKAKHRHVARVERALEDQRDVEVDSKVLEELLHKKH</sequence>
<dbReference type="AlphaFoldDB" id="A0A914VW24"/>